<keyword evidence="3" id="KW-1185">Reference proteome</keyword>
<sequence length="122" mass="14000">MKKRNKSVTTNTFAATYLKSTLGVFFCAFLRLILWYLQFYSYDVVFKLYQPFRTGNATVHSGPNQSNDCRTNNPIQFGIQGLSIYLKTNISSHIYPPPLSAFGMQNDALKEIMHVVEQDYTL</sequence>
<dbReference type="EnsemblMetazoa" id="GPAI024640-RA">
    <property type="protein sequence ID" value="GPAI024640-PA"/>
    <property type="gene ID" value="GPAI024640"/>
</dbReference>
<name>A0A1A9ZTQ0_GLOPL</name>
<dbReference type="AlphaFoldDB" id="A0A1A9ZTQ0"/>
<evidence type="ECO:0000256" key="1">
    <source>
        <dbReference type="SAM" id="Phobius"/>
    </source>
</evidence>
<evidence type="ECO:0000313" key="3">
    <source>
        <dbReference type="Proteomes" id="UP000092445"/>
    </source>
</evidence>
<reference evidence="3" key="1">
    <citation type="submission" date="2014-03" db="EMBL/GenBank/DDBJ databases">
        <authorList>
            <person name="Aksoy S."/>
            <person name="Warren W."/>
            <person name="Wilson R.K."/>
        </authorList>
    </citation>
    <scope>NUCLEOTIDE SEQUENCE [LARGE SCALE GENOMIC DNA]</scope>
    <source>
        <strain evidence="3">IAEA</strain>
    </source>
</reference>
<dbReference type="Proteomes" id="UP000092445">
    <property type="component" value="Unassembled WGS sequence"/>
</dbReference>
<accession>A0A1A9ZTQ0</accession>
<evidence type="ECO:0000313" key="2">
    <source>
        <dbReference type="EnsemblMetazoa" id="GPAI024640-PA"/>
    </source>
</evidence>
<keyword evidence="1" id="KW-0812">Transmembrane</keyword>
<reference evidence="2" key="2">
    <citation type="submission" date="2020-05" db="UniProtKB">
        <authorList>
            <consortium name="EnsemblMetazoa"/>
        </authorList>
    </citation>
    <scope>IDENTIFICATION</scope>
    <source>
        <strain evidence="2">IAEA</strain>
    </source>
</reference>
<feature type="transmembrane region" description="Helical" evidence="1">
    <location>
        <begin position="12"/>
        <end position="37"/>
    </location>
</feature>
<organism evidence="2 3">
    <name type="scientific">Glossina pallidipes</name>
    <name type="common">Tsetse fly</name>
    <dbReference type="NCBI Taxonomy" id="7398"/>
    <lineage>
        <taxon>Eukaryota</taxon>
        <taxon>Metazoa</taxon>
        <taxon>Ecdysozoa</taxon>
        <taxon>Arthropoda</taxon>
        <taxon>Hexapoda</taxon>
        <taxon>Insecta</taxon>
        <taxon>Pterygota</taxon>
        <taxon>Neoptera</taxon>
        <taxon>Endopterygota</taxon>
        <taxon>Diptera</taxon>
        <taxon>Brachycera</taxon>
        <taxon>Muscomorpha</taxon>
        <taxon>Hippoboscoidea</taxon>
        <taxon>Glossinidae</taxon>
        <taxon>Glossina</taxon>
    </lineage>
</organism>
<dbReference type="VEuPathDB" id="VectorBase:GPAI024640"/>
<keyword evidence="1" id="KW-1133">Transmembrane helix</keyword>
<protein>
    <submittedName>
        <fullName evidence="2">Uncharacterized protein</fullName>
    </submittedName>
</protein>
<keyword evidence="1" id="KW-0472">Membrane</keyword>
<proteinExistence type="predicted"/>